<feature type="region of interest" description="Disordered" evidence="1">
    <location>
        <begin position="1"/>
        <end position="49"/>
    </location>
</feature>
<dbReference type="Gene3D" id="3.90.75.10">
    <property type="entry name" value="Homing Intron 3 (I-ppo) Encoded Endonuclease, Chain A"/>
    <property type="match status" value="1"/>
</dbReference>
<feature type="domain" description="HNH nuclease" evidence="2">
    <location>
        <begin position="118"/>
        <end position="166"/>
    </location>
</feature>
<dbReference type="GO" id="GO:0004519">
    <property type="term" value="F:endonuclease activity"/>
    <property type="evidence" value="ECO:0007669"/>
    <property type="project" value="InterPro"/>
</dbReference>
<evidence type="ECO:0000259" key="2">
    <source>
        <dbReference type="Pfam" id="PF13392"/>
    </source>
</evidence>
<dbReference type="EMBL" id="LR797150">
    <property type="protein sequence ID" value="CAB4189949.1"/>
    <property type="molecule type" value="Genomic_DNA"/>
</dbReference>
<dbReference type="Pfam" id="PF13392">
    <property type="entry name" value="HNH_3"/>
    <property type="match status" value="1"/>
</dbReference>
<feature type="compositionally biased region" description="Polar residues" evidence="1">
    <location>
        <begin position="1"/>
        <end position="13"/>
    </location>
</feature>
<gene>
    <name evidence="5" type="ORF">UFOVP1204_33</name>
    <name evidence="3" type="ORF">UFOVP473_68</name>
    <name evidence="4" type="ORF">UFOVP983_68</name>
</gene>
<dbReference type="InterPro" id="IPR044925">
    <property type="entry name" value="His-Me_finger_sf"/>
</dbReference>
<sequence length="239" mass="26609">MLSKQTPLFTQARSVGKTADESMPDTVPLGSIVPSVPEPGAGCERSSGVEHRLHTAGVRGSKPRARTITTRPIPEIGRSDRRRFWAKVQRRLPDDCWLWTGASGEGYGRFKIAGYLYSAHRIAYTLEKGPIPRGDGYHGFVVMHSCDTPACCNPAHLSVGTNRDNVQDMVAKGRHPSKKTTIAKIPPEIIRQICERDVCARALGREFNIDPHYINDVRRIHGIPIMIHRNRHRAARPPA</sequence>
<proteinExistence type="predicted"/>
<evidence type="ECO:0000313" key="3">
    <source>
        <dbReference type="EMBL" id="CAB4145951.1"/>
    </source>
</evidence>
<dbReference type="InterPro" id="IPR003615">
    <property type="entry name" value="HNH_nuc"/>
</dbReference>
<dbReference type="EMBL" id="LR796459">
    <property type="protein sequence ID" value="CAB4145951.1"/>
    <property type="molecule type" value="Genomic_DNA"/>
</dbReference>
<name>A0A6J5PYA4_9CAUD</name>
<organism evidence="4">
    <name type="scientific">uncultured Caudovirales phage</name>
    <dbReference type="NCBI Taxonomy" id="2100421"/>
    <lineage>
        <taxon>Viruses</taxon>
        <taxon>Duplodnaviria</taxon>
        <taxon>Heunggongvirae</taxon>
        <taxon>Uroviricota</taxon>
        <taxon>Caudoviricetes</taxon>
        <taxon>Peduoviridae</taxon>
        <taxon>Maltschvirus</taxon>
        <taxon>Maltschvirus maltsch</taxon>
    </lineage>
</organism>
<evidence type="ECO:0000313" key="4">
    <source>
        <dbReference type="EMBL" id="CAB4176889.1"/>
    </source>
</evidence>
<reference evidence="4" key="1">
    <citation type="submission" date="2020-05" db="EMBL/GenBank/DDBJ databases">
        <authorList>
            <person name="Chiriac C."/>
            <person name="Salcher M."/>
            <person name="Ghai R."/>
            <person name="Kavagutti S V."/>
        </authorList>
    </citation>
    <scope>NUCLEOTIDE SEQUENCE</scope>
</reference>
<evidence type="ECO:0000256" key="1">
    <source>
        <dbReference type="SAM" id="MobiDB-lite"/>
    </source>
</evidence>
<protein>
    <submittedName>
        <fullName evidence="4">HNH nuclease</fullName>
    </submittedName>
</protein>
<dbReference type="InterPro" id="IPR044930">
    <property type="entry name" value="Homing_endonuclease_His-Me"/>
</dbReference>
<evidence type="ECO:0000313" key="5">
    <source>
        <dbReference type="EMBL" id="CAB4189949.1"/>
    </source>
</evidence>
<dbReference type="SUPFAM" id="SSF54060">
    <property type="entry name" value="His-Me finger endonucleases"/>
    <property type="match status" value="1"/>
</dbReference>
<accession>A0A6J5PYA4</accession>
<dbReference type="EMBL" id="LR796939">
    <property type="protein sequence ID" value="CAB4176889.1"/>
    <property type="molecule type" value="Genomic_DNA"/>
</dbReference>